<feature type="transmembrane region" description="Helical" evidence="7">
    <location>
        <begin position="116"/>
        <end position="135"/>
    </location>
</feature>
<feature type="transmembrane region" description="Helical" evidence="7">
    <location>
        <begin position="59"/>
        <end position="81"/>
    </location>
</feature>
<keyword evidence="10" id="KW-1185">Reference proteome</keyword>
<feature type="transmembrane region" description="Helical" evidence="7">
    <location>
        <begin position="364"/>
        <end position="382"/>
    </location>
</feature>
<protein>
    <submittedName>
        <fullName evidence="9">MFS transporter</fullName>
    </submittedName>
</protein>
<dbReference type="PANTHER" id="PTHR23513:SF6">
    <property type="entry name" value="MAJOR FACILITATOR SUPERFAMILY ASSOCIATED DOMAIN-CONTAINING PROTEIN"/>
    <property type="match status" value="1"/>
</dbReference>
<evidence type="ECO:0000313" key="10">
    <source>
        <dbReference type="Proteomes" id="UP001209083"/>
    </source>
</evidence>
<sequence>MPPKPNAGFGRYPIASLWRHHDFRQLWMGDTVSVFGNQFVLFAMPLMAVQLLHADAFEMGVLAALESAAFLLVSLPAGAWVDRSRKKFVIVLGDLLRAALLLTLPLAWLIDSLSLLHLYLVAALVGVITVFFDVANQSYLPEIVDGNQIGDGNGKLQASQQTATVVGPSAASALVGWIGSPVTIAVTSVCMALSSLFVSRIHHREEVADPQARRPLATEIREGLTFVLGHSFLRRIVACTGTANLASSAVYAIFVLYALNTLGLSETTLGLVMSVSAVGGIVGAVTASRFQRLVGEGRSIPLAAALSGVALLSMPLASTLLTVPTLAVGGFITSWATVVYNITQVSFRQRLCPKPLLGRMNASIRFLVWGPMPVGAFLGGLLGRQLGIVTTLWIFAALAVLAALPVLLSPLLTMRDLPRELDALADETHP</sequence>
<dbReference type="InterPro" id="IPR010290">
    <property type="entry name" value="TM_effector"/>
</dbReference>
<dbReference type="Proteomes" id="UP001209083">
    <property type="component" value="Chromosome"/>
</dbReference>
<comment type="subcellular location">
    <subcellularLocation>
        <location evidence="1">Cell membrane</location>
        <topology evidence="1">Multi-pass membrane protein</topology>
    </subcellularLocation>
</comment>
<dbReference type="CDD" id="cd06173">
    <property type="entry name" value="MFS_MefA_like"/>
    <property type="match status" value="1"/>
</dbReference>
<name>A0ABY8QTY9_9MICO</name>
<feature type="domain" description="Major facilitator superfamily (MFS) profile" evidence="8">
    <location>
        <begin position="233"/>
        <end position="430"/>
    </location>
</feature>
<dbReference type="SUPFAM" id="SSF103473">
    <property type="entry name" value="MFS general substrate transporter"/>
    <property type="match status" value="1"/>
</dbReference>
<evidence type="ECO:0000256" key="7">
    <source>
        <dbReference type="SAM" id="Phobius"/>
    </source>
</evidence>
<keyword evidence="3" id="KW-1003">Cell membrane</keyword>
<dbReference type="Pfam" id="PF05977">
    <property type="entry name" value="MFS_3"/>
    <property type="match status" value="1"/>
</dbReference>
<feature type="transmembrane region" description="Helical" evidence="7">
    <location>
        <begin position="88"/>
        <end position="110"/>
    </location>
</feature>
<dbReference type="PROSITE" id="PS50850">
    <property type="entry name" value="MFS"/>
    <property type="match status" value="1"/>
</dbReference>
<evidence type="ECO:0000256" key="4">
    <source>
        <dbReference type="ARBA" id="ARBA00022692"/>
    </source>
</evidence>
<feature type="transmembrane region" description="Helical" evidence="7">
    <location>
        <begin position="388"/>
        <end position="412"/>
    </location>
</feature>
<feature type="transmembrane region" description="Helical" evidence="7">
    <location>
        <begin position="323"/>
        <end position="343"/>
    </location>
</feature>
<evidence type="ECO:0000256" key="1">
    <source>
        <dbReference type="ARBA" id="ARBA00004651"/>
    </source>
</evidence>
<feature type="transmembrane region" description="Helical" evidence="7">
    <location>
        <begin position="269"/>
        <end position="287"/>
    </location>
</feature>
<dbReference type="Gene3D" id="1.20.1250.20">
    <property type="entry name" value="MFS general substrate transporter like domains"/>
    <property type="match status" value="1"/>
</dbReference>
<evidence type="ECO:0000313" key="9">
    <source>
        <dbReference type="EMBL" id="WGW11645.1"/>
    </source>
</evidence>
<keyword evidence="6 7" id="KW-0472">Membrane</keyword>
<dbReference type="InterPro" id="IPR020846">
    <property type="entry name" value="MFS_dom"/>
</dbReference>
<evidence type="ECO:0000256" key="2">
    <source>
        <dbReference type="ARBA" id="ARBA00022448"/>
    </source>
</evidence>
<evidence type="ECO:0000256" key="3">
    <source>
        <dbReference type="ARBA" id="ARBA00022475"/>
    </source>
</evidence>
<reference evidence="9 10" key="1">
    <citation type="submission" date="2023-05" db="EMBL/GenBank/DDBJ databases">
        <title>Lithophilousrod everest ZFBP1038 complete genpme.</title>
        <authorList>
            <person name="Tian M."/>
        </authorList>
    </citation>
    <scope>NUCLEOTIDE SEQUENCE [LARGE SCALE GENOMIC DNA]</scope>
    <source>
        <strain evidence="9 10">ZFBP1038</strain>
    </source>
</reference>
<dbReference type="EMBL" id="CP090958">
    <property type="protein sequence ID" value="WGW11645.1"/>
    <property type="molecule type" value="Genomic_DNA"/>
</dbReference>
<gene>
    <name evidence="9" type="ORF">LWF01_16365</name>
</gene>
<keyword evidence="5 7" id="KW-1133">Transmembrane helix</keyword>
<keyword evidence="2" id="KW-0813">Transport</keyword>
<organism evidence="9 10">
    <name type="scientific">Saxibacter everestensis</name>
    <dbReference type="NCBI Taxonomy" id="2909229"/>
    <lineage>
        <taxon>Bacteria</taxon>
        <taxon>Bacillati</taxon>
        <taxon>Actinomycetota</taxon>
        <taxon>Actinomycetes</taxon>
        <taxon>Micrococcales</taxon>
        <taxon>Brevibacteriaceae</taxon>
        <taxon>Saxibacter</taxon>
    </lineage>
</organism>
<feature type="transmembrane region" description="Helical" evidence="7">
    <location>
        <begin position="236"/>
        <end position="257"/>
    </location>
</feature>
<evidence type="ECO:0000256" key="5">
    <source>
        <dbReference type="ARBA" id="ARBA00022989"/>
    </source>
</evidence>
<proteinExistence type="predicted"/>
<keyword evidence="4 7" id="KW-0812">Transmembrane</keyword>
<evidence type="ECO:0000259" key="8">
    <source>
        <dbReference type="PROSITE" id="PS50850"/>
    </source>
</evidence>
<dbReference type="PANTHER" id="PTHR23513">
    <property type="entry name" value="INTEGRAL MEMBRANE EFFLUX PROTEIN-RELATED"/>
    <property type="match status" value="1"/>
</dbReference>
<evidence type="ECO:0000256" key="6">
    <source>
        <dbReference type="ARBA" id="ARBA00023136"/>
    </source>
</evidence>
<feature type="transmembrane region" description="Helical" evidence="7">
    <location>
        <begin position="299"/>
        <end position="317"/>
    </location>
</feature>
<accession>A0ABY8QTY9</accession>
<dbReference type="InterPro" id="IPR036259">
    <property type="entry name" value="MFS_trans_sf"/>
</dbReference>
<dbReference type="RefSeq" id="WP_349638435.1">
    <property type="nucleotide sequence ID" value="NZ_CP090958.1"/>
</dbReference>
<feature type="transmembrane region" description="Helical" evidence="7">
    <location>
        <begin position="34"/>
        <end position="53"/>
    </location>
</feature>